<evidence type="ECO:0000256" key="3">
    <source>
        <dbReference type="ARBA" id="ARBA00004613"/>
    </source>
</evidence>
<dbReference type="RefSeq" id="WP_219079548.1">
    <property type="nucleotide sequence ID" value="NZ_JAHBBD010000001.1"/>
</dbReference>
<organism evidence="11 12">
    <name type="scientific">Bifidobacterium phasiani</name>
    <dbReference type="NCBI Taxonomy" id="2834431"/>
    <lineage>
        <taxon>Bacteria</taxon>
        <taxon>Bacillati</taxon>
        <taxon>Actinomycetota</taxon>
        <taxon>Actinomycetes</taxon>
        <taxon>Bifidobacteriales</taxon>
        <taxon>Bifidobacteriaceae</taxon>
        <taxon>Bifidobacterium</taxon>
    </lineage>
</organism>
<dbReference type="InterPro" id="IPR008454">
    <property type="entry name" value="Collagen-bd_Cna-like_B-typ_dom"/>
</dbReference>
<feature type="compositionally biased region" description="Low complexity" evidence="8">
    <location>
        <begin position="771"/>
        <end position="780"/>
    </location>
</feature>
<evidence type="ECO:0000259" key="10">
    <source>
        <dbReference type="Pfam" id="PF13229"/>
    </source>
</evidence>
<evidence type="ECO:0000256" key="6">
    <source>
        <dbReference type="ARBA" id="ARBA00023136"/>
    </source>
</evidence>
<dbReference type="NCBIfam" id="TIGR01376">
    <property type="entry name" value="POMP_repeat"/>
    <property type="match status" value="1"/>
</dbReference>
<dbReference type="PANTHER" id="PTHR11319">
    <property type="entry name" value="G PROTEIN-COUPLED RECEPTOR-RELATED"/>
    <property type="match status" value="1"/>
</dbReference>
<evidence type="ECO:0000313" key="12">
    <source>
        <dbReference type="Proteomes" id="UP000812844"/>
    </source>
</evidence>
<dbReference type="Proteomes" id="UP000812844">
    <property type="component" value="Unassembled WGS sequence"/>
</dbReference>
<evidence type="ECO:0000256" key="5">
    <source>
        <dbReference type="ARBA" id="ARBA00022729"/>
    </source>
</evidence>
<sequence length="854" mass="87765">MVCVGPFTAYAADATATGGTDTLQAAIDTANDGDTVTLADDITLTRQVTVSKGVTIDLNGHAMRFTPNENDATVAGGESDATPTALVVTATQPVTVRNGTMLGAGGGRWNGRDTTGNGASRALYAAQGSDLSVQGVTFGQFGVAKVSRRGGGAAIKAWKATLSVKDSVFGGEDAAMTNTSASGGAGIYAYASQMTVQGSRFERTYSAYGTPQTGIPYAGGAIVAEDDLANPSPYSFKEAMKGSGATLEVSDSVFRDNYSADGGGALLAWAITKVRVDGNEFTGNHAFVRSGVASRGGALRLVFGDESTVEDNTFDSNVSESDGGAFFVSTAASSAVVRGNRFTGNSATAVPRNGGAVYAEVNEDTTLELAGNVFTGNSAYRGGAVTLSQTAPGTAVLDGNTMDGNTAISRGGALSSRSWTTAATIQIKSGTFTDNKAGDFGGAIDYTGVTSPTLELWNALITGNTAVRGGGVWACPSSQTEMYATFGGAIYGNTATGVIPSPGAVNVRMLDGSTQRVDVPTLQASGDDIQYENADDTDDVLMKYGQQDGSTVEKDSGYHAQSKATVLERSLGGAAATWYRDVAGARYSDGDEPIDASDYRDARRSFGLHAELDDIGKRLAASEASLVFTGNSAARGGAIATNTTVLFGLPTGEDTTLNIAKTWGDDVEQHPASVSVDLYRVDEQGGETLLQKDLAIDEEHGWTLSVEHLPSAYLDADGGRHRYTYRVDEHEPGYVASYETSSEDDGARTVQTITITNHPDPNAPDPGTPGDPGQTGQPGAPEQPTKPADAASNAGSGQQGTKRLAASGSASAGMALAAVLCLAGAVAVSAVSAATTRRRRSSLPGPARHGRLTR</sequence>
<evidence type="ECO:0000313" key="11">
    <source>
        <dbReference type="EMBL" id="MBW3081860.1"/>
    </source>
</evidence>
<comment type="subcellular location">
    <subcellularLocation>
        <location evidence="1">Cell envelope</location>
    </subcellularLocation>
    <subcellularLocation>
        <location evidence="2">Cell outer membrane</location>
    </subcellularLocation>
    <subcellularLocation>
        <location evidence="3">Secreted</location>
    </subcellularLocation>
</comment>
<dbReference type="Pfam" id="PF13229">
    <property type="entry name" value="Beta_helix"/>
    <property type="match status" value="1"/>
</dbReference>
<reference evidence="11 12" key="1">
    <citation type="submission" date="2021-05" db="EMBL/GenBank/DDBJ databases">
        <title>Phylogenetic classification of ten novel species belonging to the genus Bifidobacterium comprising B. colchicus sp. nov., B. abeli sp. nov., B. bicoloris sp. nov., B. guerezis sp. nov., B. rosaliae sp. nov., B. santillanensis sp. nov., B. argentati sp. nov., B. amazzoni sp. nov., B. pluviali sp. nov., and B. pinnaculum sp. nov.</title>
        <authorList>
            <person name="Lugli G.A."/>
            <person name="Ruiz Garcia L."/>
            <person name="Margolles A."/>
            <person name="Ventura M."/>
        </authorList>
    </citation>
    <scope>NUCLEOTIDE SEQUENCE [LARGE SCALE GENOMIC DNA]</scope>
    <source>
        <strain evidence="11 12">6T3</strain>
    </source>
</reference>
<feature type="transmembrane region" description="Helical" evidence="9">
    <location>
        <begin position="812"/>
        <end position="834"/>
    </location>
</feature>
<proteinExistence type="predicted"/>
<evidence type="ECO:0000256" key="2">
    <source>
        <dbReference type="ARBA" id="ARBA00004442"/>
    </source>
</evidence>
<keyword evidence="5" id="KW-0732">Signal</keyword>
<gene>
    <name evidence="11" type="ORF">KIH73_00430</name>
</gene>
<keyword evidence="7" id="KW-0998">Cell outer membrane</keyword>
<feature type="region of interest" description="Disordered" evidence="8">
    <location>
        <begin position="755"/>
        <end position="802"/>
    </location>
</feature>
<evidence type="ECO:0000256" key="4">
    <source>
        <dbReference type="ARBA" id="ARBA00022525"/>
    </source>
</evidence>
<accession>A0ABS6W6P4</accession>
<name>A0ABS6W6P4_9BIFI</name>
<keyword evidence="6 9" id="KW-0472">Membrane</keyword>
<dbReference type="CDD" id="cd00222">
    <property type="entry name" value="CollagenBindB"/>
    <property type="match status" value="1"/>
</dbReference>
<evidence type="ECO:0000256" key="8">
    <source>
        <dbReference type="SAM" id="MobiDB-lite"/>
    </source>
</evidence>
<protein>
    <submittedName>
        <fullName evidence="11">Right-handed parallel beta-helix repeat-containing protein</fullName>
    </submittedName>
</protein>
<evidence type="ECO:0000256" key="1">
    <source>
        <dbReference type="ARBA" id="ARBA00004196"/>
    </source>
</evidence>
<comment type="caution">
    <text evidence="11">The sequence shown here is derived from an EMBL/GenBank/DDBJ whole genome shotgun (WGS) entry which is preliminary data.</text>
</comment>
<feature type="domain" description="Right handed beta helix" evidence="10">
    <location>
        <begin position="240"/>
        <end position="391"/>
    </location>
</feature>
<dbReference type="Pfam" id="PF02415">
    <property type="entry name" value="Chlam_PMP"/>
    <property type="match status" value="1"/>
</dbReference>
<dbReference type="InterPro" id="IPR003368">
    <property type="entry name" value="POMP_repeat"/>
</dbReference>
<keyword evidence="4" id="KW-0964">Secreted</keyword>
<keyword evidence="9" id="KW-0812">Transmembrane</keyword>
<keyword evidence="9" id="KW-1133">Transmembrane helix</keyword>
<evidence type="ECO:0000256" key="7">
    <source>
        <dbReference type="ARBA" id="ARBA00023237"/>
    </source>
</evidence>
<feature type="region of interest" description="Disordered" evidence="8">
    <location>
        <begin position="831"/>
        <end position="854"/>
    </location>
</feature>
<dbReference type="EMBL" id="JAHBBD010000001">
    <property type="protein sequence ID" value="MBW3081860.1"/>
    <property type="molecule type" value="Genomic_DNA"/>
</dbReference>
<dbReference type="PANTHER" id="PTHR11319:SF35">
    <property type="entry name" value="OUTER MEMBRANE PROTEIN PMPC-RELATED"/>
    <property type="match status" value="1"/>
</dbReference>
<keyword evidence="12" id="KW-1185">Reference proteome</keyword>
<evidence type="ECO:0000256" key="9">
    <source>
        <dbReference type="SAM" id="Phobius"/>
    </source>
</evidence>
<dbReference type="InterPro" id="IPR039448">
    <property type="entry name" value="Beta_helix"/>
</dbReference>